<dbReference type="SMART" id="SM01411">
    <property type="entry name" value="Ephrin_rec_like"/>
    <property type="match status" value="3"/>
</dbReference>
<keyword evidence="2" id="KW-1185">Reference proteome</keyword>
<reference evidence="1" key="2">
    <citation type="submission" date="2013-10" db="EMBL/GenBank/DDBJ databases">
        <authorList>
            <person name="Aslett M."/>
        </authorList>
    </citation>
    <scope>NUCLEOTIDE SEQUENCE [LARGE SCALE GENOMIC DNA]</scope>
    <source>
        <strain evidence="1">Houghton</strain>
    </source>
</reference>
<dbReference type="AlphaFoldDB" id="U6KVM3"/>
<organism evidence="1 2">
    <name type="scientific">Eimeria tenella</name>
    <name type="common">Coccidian parasite</name>
    <dbReference type="NCBI Taxonomy" id="5802"/>
    <lineage>
        <taxon>Eukaryota</taxon>
        <taxon>Sar</taxon>
        <taxon>Alveolata</taxon>
        <taxon>Apicomplexa</taxon>
        <taxon>Conoidasida</taxon>
        <taxon>Coccidia</taxon>
        <taxon>Eucoccidiorida</taxon>
        <taxon>Eimeriorina</taxon>
        <taxon>Eimeriidae</taxon>
        <taxon>Eimeria</taxon>
    </lineage>
</organism>
<name>U6KVM3_EIMTE</name>
<dbReference type="Gene3D" id="2.10.50.10">
    <property type="entry name" value="Tumor Necrosis Factor Receptor, subunit A, domain 2"/>
    <property type="match status" value="1"/>
</dbReference>
<dbReference type="SUPFAM" id="SSF57184">
    <property type="entry name" value="Growth factor receptor domain"/>
    <property type="match status" value="1"/>
</dbReference>
<sequence length="175" mass="18023">MDSAPQDKAGAKSCIKCPEGKYCAGTGNTAPTGNCAPGYVCYKGSTSREPQDGTTGAICPKGMFCEEGATHPTPCAPGTYTNASGQHTCLPCPEGFYCDKAGEDPKKCPEKKVCAEGSARPGLCPLGSIPNTKADAVDVCVPCPQGKYCRGAVVAGDCLPGYVLAWRSTELYSGH</sequence>
<dbReference type="PANTHER" id="PTHR46104:SF1">
    <property type="entry name" value="GENE 9195-RELATED"/>
    <property type="match status" value="1"/>
</dbReference>
<evidence type="ECO:0000313" key="1">
    <source>
        <dbReference type="EMBL" id="CDJ42192.1"/>
    </source>
</evidence>
<proteinExistence type="predicted"/>
<dbReference type="VEuPathDB" id="ToxoDB:ETH_00023620"/>
<dbReference type="RefSeq" id="XP_013232942.1">
    <property type="nucleotide sequence ID" value="XM_013377488.1"/>
</dbReference>
<dbReference type="Proteomes" id="UP000030747">
    <property type="component" value="Unassembled WGS sequence"/>
</dbReference>
<protein>
    <submittedName>
        <fullName evidence="1">Uncharacterized protein</fullName>
    </submittedName>
</protein>
<gene>
    <name evidence="1" type="ORF">ETH_00023620</name>
</gene>
<dbReference type="OrthoDB" id="354099at2759"/>
<dbReference type="InterPro" id="IPR009030">
    <property type="entry name" value="Growth_fac_rcpt_cys_sf"/>
</dbReference>
<accession>U6KVM3</accession>
<evidence type="ECO:0000313" key="2">
    <source>
        <dbReference type="Proteomes" id="UP000030747"/>
    </source>
</evidence>
<dbReference type="GeneID" id="25253836"/>
<dbReference type="VEuPathDB" id="ToxoDB:ETH2_0651200"/>
<dbReference type="EMBL" id="HG675698">
    <property type="protein sequence ID" value="CDJ42192.1"/>
    <property type="molecule type" value="Genomic_DNA"/>
</dbReference>
<reference evidence="1" key="1">
    <citation type="submission" date="2013-10" db="EMBL/GenBank/DDBJ databases">
        <title>Genomic analysis of the causative agents of coccidiosis in chickens.</title>
        <authorList>
            <person name="Reid A.J."/>
            <person name="Blake D."/>
            <person name="Billington K."/>
            <person name="Browne H."/>
            <person name="Dunn M."/>
            <person name="Hung S."/>
            <person name="Kawahara F."/>
            <person name="Miranda-Saavedra D."/>
            <person name="Mourier T."/>
            <person name="Nagra H."/>
            <person name="Otto T.D."/>
            <person name="Rawlings N."/>
            <person name="Sanchez A."/>
            <person name="Sanders M."/>
            <person name="Subramaniam C."/>
            <person name="Tay Y."/>
            <person name="Dear P."/>
            <person name="Doerig C."/>
            <person name="Gruber A."/>
            <person name="Parkinson J."/>
            <person name="Shirley M."/>
            <person name="Wan K.L."/>
            <person name="Berriman M."/>
            <person name="Tomley F."/>
            <person name="Pain A."/>
        </authorList>
    </citation>
    <scope>NUCLEOTIDE SEQUENCE [LARGE SCALE GENOMIC DNA]</scope>
    <source>
        <strain evidence="1">Houghton</strain>
    </source>
</reference>
<dbReference type="PANTHER" id="PTHR46104">
    <property type="entry name" value="GENE 9195-RELATED-RELATED"/>
    <property type="match status" value="1"/>
</dbReference>